<dbReference type="SUPFAM" id="SSF52922">
    <property type="entry name" value="TK C-terminal domain-like"/>
    <property type="match status" value="1"/>
</dbReference>
<evidence type="ECO:0000313" key="6">
    <source>
        <dbReference type="Proteomes" id="UP000195897"/>
    </source>
</evidence>
<accession>A0A1Y4LEA0</accession>
<reference evidence="6" key="1">
    <citation type="submission" date="2017-04" db="EMBL/GenBank/DDBJ databases">
        <title>Function of individual gut microbiota members based on whole genome sequencing of pure cultures obtained from chicken caecum.</title>
        <authorList>
            <person name="Medvecky M."/>
            <person name="Cejkova D."/>
            <person name="Polansky O."/>
            <person name="Karasova D."/>
            <person name="Kubasova T."/>
            <person name="Cizek A."/>
            <person name="Rychlik I."/>
        </authorList>
    </citation>
    <scope>NUCLEOTIDE SEQUENCE [LARGE SCALE GENOMIC DNA]</scope>
    <source>
        <strain evidence="6">An180</strain>
    </source>
</reference>
<keyword evidence="3" id="KW-0786">Thiamine pyrophosphate</keyword>
<dbReference type="Pfam" id="PF02780">
    <property type="entry name" value="Transketolase_C"/>
    <property type="match status" value="1"/>
</dbReference>
<dbReference type="CDD" id="cd07033">
    <property type="entry name" value="TPP_PYR_DXS_TK_like"/>
    <property type="match status" value="1"/>
</dbReference>
<dbReference type="PANTHER" id="PTHR43825">
    <property type="entry name" value="PYRUVATE DEHYDROGENASE E1 COMPONENT"/>
    <property type="match status" value="1"/>
</dbReference>
<dbReference type="InterPro" id="IPR005475">
    <property type="entry name" value="Transketolase-like_Pyr-bd"/>
</dbReference>
<protein>
    <submittedName>
        <fullName evidence="5">Transketolase</fullName>
    </submittedName>
</protein>
<evidence type="ECO:0000259" key="4">
    <source>
        <dbReference type="SMART" id="SM00861"/>
    </source>
</evidence>
<evidence type="ECO:0000313" key="5">
    <source>
        <dbReference type="EMBL" id="OUP53151.1"/>
    </source>
</evidence>
<gene>
    <name evidence="5" type="ORF">B5F17_06155</name>
</gene>
<comment type="caution">
    <text evidence="5">The sequence shown here is derived from an EMBL/GenBank/DDBJ whole genome shotgun (WGS) entry which is preliminary data.</text>
</comment>
<dbReference type="SUPFAM" id="SSF52518">
    <property type="entry name" value="Thiamin diphosphate-binding fold (THDP-binding)"/>
    <property type="match status" value="1"/>
</dbReference>
<evidence type="ECO:0000256" key="3">
    <source>
        <dbReference type="ARBA" id="ARBA00023052"/>
    </source>
</evidence>
<dbReference type="InterPro" id="IPR029061">
    <property type="entry name" value="THDP-binding"/>
</dbReference>
<proteinExistence type="inferred from homology"/>
<dbReference type="InterPro" id="IPR033248">
    <property type="entry name" value="Transketolase_C"/>
</dbReference>
<dbReference type="AlphaFoldDB" id="A0A1Y4LEA0"/>
<dbReference type="EMBL" id="NFKK01000005">
    <property type="protein sequence ID" value="OUP53151.1"/>
    <property type="molecule type" value="Genomic_DNA"/>
</dbReference>
<dbReference type="Pfam" id="PF02779">
    <property type="entry name" value="Transket_pyr"/>
    <property type="match status" value="1"/>
</dbReference>
<sequence length="322" mass="34543">MSVTLIGKHEKDSRANRDGYVEAMLEMMAENKKLVHIDCDLMGCINTGKLLKAFPKRTFNAGIAEQNAMGVAAGMAATGLTAFVHSFGCFASRRMFDQAFLAAGYSELPVHVIGSDPGVTAAFNGATHMPFEDCALYMTIPNAVVIDSCDFAQTKSLTRKLAADSRPSYMRLIRKTFTTVYADGSEFEIGKGVTLRDGKDVTIIASGILLDEALKAHEQLAQQGISARVIDMHTWKPLDDELVLKAAAETGCIVTAENHQVSCGLGSAVANLLAAKCPIPLERVGIQNRFGQVGPQDFLMQQYNLTAADIVAAACAAMARKS</sequence>
<dbReference type="RefSeq" id="WP_087371927.1">
    <property type="nucleotide sequence ID" value="NZ_NFKK01000005.1"/>
</dbReference>
<dbReference type="InterPro" id="IPR009014">
    <property type="entry name" value="Transketo_C/PFOR_II"/>
</dbReference>
<comment type="cofactor">
    <cofactor evidence="1">
        <name>thiamine diphosphate</name>
        <dbReference type="ChEBI" id="CHEBI:58937"/>
    </cofactor>
</comment>
<comment type="similarity">
    <text evidence="2">Belongs to the transketolase family.</text>
</comment>
<name>A0A1Y4LEA0_9FIRM</name>
<dbReference type="PANTHER" id="PTHR43825:SF1">
    <property type="entry name" value="TRANSKETOLASE-LIKE PYRIMIDINE-BINDING DOMAIN-CONTAINING PROTEIN"/>
    <property type="match status" value="1"/>
</dbReference>
<dbReference type="InterPro" id="IPR051157">
    <property type="entry name" value="PDH/Transketolase"/>
</dbReference>
<feature type="domain" description="Transketolase-like pyrimidine-binding" evidence="4">
    <location>
        <begin position="14"/>
        <end position="180"/>
    </location>
</feature>
<dbReference type="SMART" id="SM00861">
    <property type="entry name" value="Transket_pyr"/>
    <property type="match status" value="1"/>
</dbReference>
<evidence type="ECO:0000256" key="2">
    <source>
        <dbReference type="ARBA" id="ARBA00007131"/>
    </source>
</evidence>
<dbReference type="Proteomes" id="UP000195897">
    <property type="component" value="Unassembled WGS sequence"/>
</dbReference>
<dbReference type="FunFam" id="3.40.50.970:FF:000129">
    <property type="entry name" value="Transketolase"/>
    <property type="match status" value="1"/>
</dbReference>
<dbReference type="Gene3D" id="3.40.50.970">
    <property type="match status" value="1"/>
</dbReference>
<dbReference type="Gene3D" id="3.40.50.920">
    <property type="match status" value="1"/>
</dbReference>
<organism evidence="5 6">
    <name type="scientific">Butyricicoccus pullicaecorum</name>
    <dbReference type="NCBI Taxonomy" id="501571"/>
    <lineage>
        <taxon>Bacteria</taxon>
        <taxon>Bacillati</taxon>
        <taxon>Bacillota</taxon>
        <taxon>Clostridia</taxon>
        <taxon>Eubacteriales</taxon>
        <taxon>Butyricicoccaceae</taxon>
        <taxon>Butyricicoccus</taxon>
    </lineage>
</organism>
<evidence type="ECO:0000256" key="1">
    <source>
        <dbReference type="ARBA" id="ARBA00001964"/>
    </source>
</evidence>